<feature type="transmembrane region" description="Helical" evidence="5">
    <location>
        <begin position="302"/>
        <end position="320"/>
    </location>
</feature>
<evidence type="ECO:0000256" key="5">
    <source>
        <dbReference type="SAM" id="Phobius"/>
    </source>
</evidence>
<dbReference type="GeneID" id="107490809"/>
<evidence type="ECO:0000313" key="7">
    <source>
        <dbReference type="RefSeq" id="XP_015967107.3"/>
    </source>
</evidence>
<gene>
    <name evidence="7" type="primary">LOC107490809</name>
</gene>
<dbReference type="KEGG" id="adu:107490809"/>
<feature type="transmembrane region" description="Helical" evidence="5">
    <location>
        <begin position="246"/>
        <end position="266"/>
    </location>
</feature>
<dbReference type="InterPro" id="IPR037185">
    <property type="entry name" value="EmrE-like"/>
</dbReference>
<evidence type="ECO:0000256" key="4">
    <source>
        <dbReference type="ARBA" id="ARBA00023136"/>
    </source>
</evidence>
<reference evidence="7" key="2">
    <citation type="submission" date="2025-08" db="UniProtKB">
        <authorList>
            <consortium name="RefSeq"/>
        </authorList>
    </citation>
    <scope>IDENTIFICATION</scope>
    <source>
        <tissue evidence="7">Whole plant</tissue>
    </source>
</reference>
<dbReference type="InterPro" id="IPR030184">
    <property type="entry name" value="WAT1-related"/>
</dbReference>
<name>A0A6P4DN31_ARADU</name>
<sequence length="392" mass="43509">MDRRGCYKELVPFVVLVAIECSNTGLFTLFKAASNGGMSNYVFVPYAYSVSTIVLCPITFFYRRSRVVPPLSFSIISKIALLGVIGCSSQMLGYAGISYSNPTLSSAIIPVQSSFAAQRRRKMKTKMYLTLLSILVPCFVCFSQCYYYHNLRMEKIDVKTRTTQAKIVGSIISIGGAFIVTFYKGPSIIIADDSPSLHLVQRLNGNFESVDTNWVIGGFLLTTGNILLTLWFILQVEILKEFPDELSMVCFYNLFAAIFAYAFGLIAETNPSAWKLRLDLGIFNKFLSSAIYAWGIHLKGPVYVAMFKPLSIVIAVAMGIMFLGDILHVGSIIGATVISIGFYTVMWGKATEEKEEEVVGSHESPTTEHEHVPLLQNCKTVNSQKNVDVNVW</sequence>
<evidence type="ECO:0000256" key="1">
    <source>
        <dbReference type="ARBA" id="ARBA00004141"/>
    </source>
</evidence>
<dbReference type="SUPFAM" id="SSF103481">
    <property type="entry name" value="Multidrug resistance efflux transporter EmrE"/>
    <property type="match status" value="1"/>
</dbReference>
<reference evidence="6" key="1">
    <citation type="journal article" date="2016" name="Nat. Genet.">
        <title>The genome sequences of Arachis duranensis and Arachis ipaensis, the diploid ancestors of cultivated peanut.</title>
        <authorList>
            <person name="Bertioli D.J."/>
            <person name="Cannon S.B."/>
            <person name="Froenicke L."/>
            <person name="Huang G."/>
            <person name="Farmer A.D."/>
            <person name="Cannon E.K."/>
            <person name="Liu X."/>
            <person name="Gao D."/>
            <person name="Clevenger J."/>
            <person name="Dash S."/>
            <person name="Ren L."/>
            <person name="Moretzsohn M.C."/>
            <person name="Shirasawa K."/>
            <person name="Huang W."/>
            <person name="Vidigal B."/>
            <person name="Abernathy B."/>
            <person name="Chu Y."/>
            <person name="Niederhuth C.E."/>
            <person name="Umale P."/>
            <person name="Araujo A.C."/>
            <person name="Kozik A."/>
            <person name="Kim K.D."/>
            <person name="Burow M.D."/>
            <person name="Varshney R.K."/>
            <person name="Wang X."/>
            <person name="Zhang X."/>
            <person name="Barkley N."/>
            <person name="Guimaraes P.M."/>
            <person name="Isobe S."/>
            <person name="Guo B."/>
            <person name="Liao B."/>
            <person name="Stalker H.T."/>
            <person name="Schmitz R.J."/>
            <person name="Scheffler B.E."/>
            <person name="Leal-Bertioli S.C."/>
            <person name="Xun X."/>
            <person name="Jackson S.A."/>
            <person name="Michelmore R."/>
            <person name="Ozias-Akins P."/>
        </authorList>
    </citation>
    <scope>NUCLEOTIDE SEQUENCE [LARGE SCALE GENOMIC DNA]</scope>
    <source>
        <strain evidence="6">cv. V14167</strain>
    </source>
</reference>
<organism evidence="6 7">
    <name type="scientific">Arachis duranensis</name>
    <name type="common">Wild peanut</name>
    <dbReference type="NCBI Taxonomy" id="130453"/>
    <lineage>
        <taxon>Eukaryota</taxon>
        <taxon>Viridiplantae</taxon>
        <taxon>Streptophyta</taxon>
        <taxon>Embryophyta</taxon>
        <taxon>Tracheophyta</taxon>
        <taxon>Spermatophyta</taxon>
        <taxon>Magnoliopsida</taxon>
        <taxon>eudicotyledons</taxon>
        <taxon>Gunneridae</taxon>
        <taxon>Pentapetalae</taxon>
        <taxon>rosids</taxon>
        <taxon>fabids</taxon>
        <taxon>Fabales</taxon>
        <taxon>Fabaceae</taxon>
        <taxon>Papilionoideae</taxon>
        <taxon>50 kb inversion clade</taxon>
        <taxon>dalbergioids sensu lato</taxon>
        <taxon>Dalbergieae</taxon>
        <taxon>Pterocarpus clade</taxon>
        <taxon>Arachis</taxon>
    </lineage>
</organism>
<accession>A0A6P4DN31</accession>
<dbReference type="GO" id="GO:0016020">
    <property type="term" value="C:membrane"/>
    <property type="evidence" value="ECO:0007669"/>
    <property type="project" value="InterPro"/>
</dbReference>
<feature type="transmembrane region" description="Helical" evidence="5">
    <location>
        <begin position="214"/>
        <end position="234"/>
    </location>
</feature>
<keyword evidence="4 5" id="KW-0472">Membrane</keyword>
<comment type="subcellular location">
    <subcellularLocation>
        <location evidence="1">Membrane</location>
        <topology evidence="1">Multi-pass membrane protein</topology>
    </subcellularLocation>
</comment>
<feature type="transmembrane region" description="Helical" evidence="5">
    <location>
        <begin position="12"/>
        <end position="30"/>
    </location>
</feature>
<feature type="transmembrane region" description="Helical" evidence="5">
    <location>
        <begin position="127"/>
        <end position="147"/>
    </location>
</feature>
<feature type="transmembrane region" description="Helical" evidence="5">
    <location>
        <begin position="326"/>
        <end position="345"/>
    </location>
</feature>
<keyword evidence="3 5" id="KW-1133">Transmembrane helix</keyword>
<feature type="transmembrane region" description="Helical" evidence="5">
    <location>
        <begin position="75"/>
        <end position="97"/>
    </location>
</feature>
<keyword evidence="6" id="KW-1185">Reference proteome</keyword>
<dbReference type="Proteomes" id="UP000515211">
    <property type="component" value="Chromosome 5"/>
</dbReference>
<dbReference type="RefSeq" id="XP_015967107.3">
    <property type="nucleotide sequence ID" value="XM_016111621.3"/>
</dbReference>
<feature type="transmembrane region" description="Helical" evidence="5">
    <location>
        <begin position="42"/>
        <end position="63"/>
    </location>
</feature>
<evidence type="ECO:0000256" key="3">
    <source>
        <dbReference type="ARBA" id="ARBA00022989"/>
    </source>
</evidence>
<dbReference type="PANTHER" id="PTHR31218">
    <property type="entry name" value="WAT1-RELATED PROTEIN"/>
    <property type="match status" value="1"/>
</dbReference>
<dbReference type="AlphaFoldDB" id="A0A6P4DN31"/>
<feature type="transmembrane region" description="Helical" evidence="5">
    <location>
        <begin position="167"/>
        <end position="185"/>
    </location>
</feature>
<evidence type="ECO:0000313" key="6">
    <source>
        <dbReference type="Proteomes" id="UP000515211"/>
    </source>
</evidence>
<keyword evidence="2 5" id="KW-0812">Transmembrane</keyword>
<evidence type="ECO:0000256" key="2">
    <source>
        <dbReference type="ARBA" id="ARBA00022692"/>
    </source>
</evidence>
<protein>
    <submittedName>
        <fullName evidence="7">WAT1-related protein At5g40240</fullName>
    </submittedName>
</protein>
<dbReference type="GO" id="GO:0022857">
    <property type="term" value="F:transmembrane transporter activity"/>
    <property type="evidence" value="ECO:0007669"/>
    <property type="project" value="InterPro"/>
</dbReference>
<proteinExistence type="predicted"/>